<dbReference type="AlphaFoldDB" id="A0A7D7WCE7"/>
<proteinExistence type="inferred from homology"/>
<feature type="transmembrane region" description="Helical" evidence="7">
    <location>
        <begin position="523"/>
        <end position="545"/>
    </location>
</feature>
<feature type="transmembrane region" description="Helical" evidence="7">
    <location>
        <begin position="363"/>
        <end position="389"/>
    </location>
</feature>
<evidence type="ECO:0000259" key="8">
    <source>
        <dbReference type="Pfam" id="PF02687"/>
    </source>
</evidence>
<dbReference type="PANTHER" id="PTHR30572">
    <property type="entry name" value="MEMBRANE COMPONENT OF TRANSPORTER-RELATED"/>
    <property type="match status" value="1"/>
</dbReference>
<comment type="subcellular location">
    <subcellularLocation>
        <location evidence="1">Cell membrane</location>
        <topology evidence="1">Multi-pass membrane protein</topology>
    </subcellularLocation>
</comment>
<keyword evidence="2" id="KW-1003">Cell membrane</keyword>
<feature type="transmembrane region" description="Helical" evidence="7">
    <location>
        <begin position="470"/>
        <end position="495"/>
    </location>
</feature>
<protein>
    <submittedName>
        <fullName evidence="9">ABC transporter permease</fullName>
    </submittedName>
</protein>
<evidence type="ECO:0000256" key="3">
    <source>
        <dbReference type="ARBA" id="ARBA00022692"/>
    </source>
</evidence>
<evidence type="ECO:0000313" key="10">
    <source>
        <dbReference type="Proteomes" id="UP000515708"/>
    </source>
</evidence>
<dbReference type="RefSeq" id="WP_182253030.1">
    <property type="nucleotide sequence ID" value="NZ_CP043732.1"/>
</dbReference>
<keyword evidence="5 7" id="KW-0472">Membrane</keyword>
<sequence length="898" mass="92862">MTSSARLALRGATTTPALSLFLVLVIAALSYLGVAAPLLLEQGRTATIQRATTSLPQTSRWLSADAPGLPEFDAASDQDTGVWGSALAMIDAARRQQPEPLRELLGAPRLVMAIDPQFSVDEDPERTDPVPINKVALVSDVGLLDRITVDEGRLPEVTDPADGVEIVLTSEVAEQLAWPVGTERSWSGMTLLLTGTVSARAPDAGDWAFIPGALRPMVEVSSSGDRILVGTAFMHVDQVAALPDLVRDVKVTAWMPVRTTGIDAANAAELTAQMRLLTADPVYLEMHTDSFFNRGLSFASGLPRVIDEGVSRGEAMTAVVTVAAVGPVAVALVVLALVTRLIAVRRIAAVRVMRARGASSLRLVAMLGGEGAALGMLGAVIGAAIAAFLPGWLSGWILLIPLLLAAVPAAVLPSSALNDAERHERRDLGETSRRGSRRLIVEGLFLTVTVAFVVLVMARPGAASADPMLLALPVLLGGAGSILCLRLLPSLLLIAERRARVRPSLAALLGPARARRDPLVRAAPVLAVVIGLGVAVFSVAFAATVTSGIARSALMEVGADVRVDASYITDGAVERVAGLDGVADVAALRGDSAVQAKAGSEDQRAHVYTIDSAEFAAMQHGLPAAIPLPSSLAEPADGEPVPVVASRTLLARLGVDADGDLDGIEIGGTPVTVVAVAPAQVPFGSAQQWVIVDTVNARALGQRNIGLSQLYLSVSSDSDADDVGAAAVREIAGDAVFRTPDRAAAVHEQDPAFSVVQGALLAASSIVAALLGVAVVAMLMLGAVSRARMLAILRTLGHPSRGDARLVTWEVAPALLLALPFGAGVGVAMAWLVIPQLDLRGFVGGPTQPPVVLGGMWPVIVVVGFALVSTVAVVAATLLASRLGTATAIREGDEQEHA</sequence>
<gene>
    <name evidence="9" type="ORF">FVO59_13025</name>
</gene>
<reference evidence="9 10" key="1">
    <citation type="journal article" date="2020" name="Front. Microbiol.">
        <title>Design of Bacterial Strain-Specific qPCR Assays Using NGS Data and Publicly Available Resources and Its Application to Track Biocontrol Strains.</title>
        <authorList>
            <person name="Hernandez I."/>
            <person name="Sant C."/>
            <person name="Martinez R."/>
            <person name="Fernandez C."/>
        </authorList>
    </citation>
    <scope>NUCLEOTIDE SEQUENCE [LARGE SCALE GENOMIC DNA]</scope>
    <source>
        <strain evidence="9 10">B24</strain>
    </source>
</reference>
<keyword evidence="4 7" id="KW-1133">Transmembrane helix</keyword>
<evidence type="ECO:0000256" key="6">
    <source>
        <dbReference type="ARBA" id="ARBA00038076"/>
    </source>
</evidence>
<organism evidence="9 10">
    <name type="scientific">Microbacterium esteraromaticum</name>
    <dbReference type="NCBI Taxonomy" id="57043"/>
    <lineage>
        <taxon>Bacteria</taxon>
        <taxon>Bacillati</taxon>
        <taxon>Actinomycetota</taxon>
        <taxon>Actinomycetes</taxon>
        <taxon>Micrococcales</taxon>
        <taxon>Microbacteriaceae</taxon>
        <taxon>Microbacterium</taxon>
    </lineage>
</organism>
<evidence type="ECO:0000256" key="7">
    <source>
        <dbReference type="SAM" id="Phobius"/>
    </source>
</evidence>
<dbReference type="InterPro" id="IPR003838">
    <property type="entry name" value="ABC3_permease_C"/>
</dbReference>
<feature type="transmembrane region" description="Helical" evidence="7">
    <location>
        <begin position="759"/>
        <end position="785"/>
    </location>
</feature>
<feature type="transmembrane region" description="Helical" evidence="7">
    <location>
        <begin position="806"/>
        <end position="834"/>
    </location>
</feature>
<dbReference type="GO" id="GO:0005886">
    <property type="term" value="C:plasma membrane"/>
    <property type="evidence" value="ECO:0007669"/>
    <property type="project" value="TreeGrafter"/>
</dbReference>
<evidence type="ECO:0000256" key="1">
    <source>
        <dbReference type="ARBA" id="ARBA00004651"/>
    </source>
</evidence>
<evidence type="ECO:0000313" key="9">
    <source>
        <dbReference type="EMBL" id="QMU98018.1"/>
    </source>
</evidence>
<evidence type="ECO:0000256" key="4">
    <source>
        <dbReference type="ARBA" id="ARBA00022989"/>
    </source>
</evidence>
<accession>A0A7D7WCE7</accession>
<feature type="transmembrane region" description="Helical" evidence="7">
    <location>
        <begin position="395"/>
        <end position="418"/>
    </location>
</feature>
<name>A0A7D7WCE7_9MICO</name>
<feature type="domain" description="ABC3 transporter permease C-terminal" evidence="8">
    <location>
        <begin position="763"/>
        <end position="879"/>
    </location>
</feature>
<feature type="transmembrane region" description="Helical" evidence="7">
    <location>
        <begin position="854"/>
        <end position="880"/>
    </location>
</feature>
<dbReference type="GO" id="GO:0022857">
    <property type="term" value="F:transmembrane transporter activity"/>
    <property type="evidence" value="ECO:0007669"/>
    <property type="project" value="TreeGrafter"/>
</dbReference>
<dbReference type="Pfam" id="PF02687">
    <property type="entry name" value="FtsX"/>
    <property type="match status" value="1"/>
</dbReference>
<feature type="transmembrane region" description="Helical" evidence="7">
    <location>
        <begin position="318"/>
        <end position="342"/>
    </location>
</feature>
<evidence type="ECO:0000256" key="5">
    <source>
        <dbReference type="ARBA" id="ARBA00023136"/>
    </source>
</evidence>
<feature type="transmembrane region" description="Helical" evidence="7">
    <location>
        <begin position="439"/>
        <end position="458"/>
    </location>
</feature>
<dbReference type="EMBL" id="CP043732">
    <property type="protein sequence ID" value="QMU98018.1"/>
    <property type="molecule type" value="Genomic_DNA"/>
</dbReference>
<dbReference type="Proteomes" id="UP000515708">
    <property type="component" value="Chromosome"/>
</dbReference>
<evidence type="ECO:0000256" key="2">
    <source>
        <dbReference type="ARBA" id="ARBA00022475"/>
    </source>
</evidence>
<dbReference type="InterPro" id="IPR050250">
    <property type="entry name" value="Macrolide_Exporter_MacB"/>
</dbReference>
<keyword evidence="3 7" id="KW-0812">Transmembrane</keyword>
<comment type="similarity">
    <text evidence="6">Belongs to the ABC-4 integral membrane protein family.</text>
</comment>
<dbReference type="PANTHER" id="PTHR30572:SF4">
    <property type="entry name" value="ABC TRANSPORTER PERMEASE YTRF"/>
    <property type="match status" value="1"/>
</dbReference>